<sequence>MQSFEGKVAFVTGAATGIGRQTALSFARSGADVALLDTATVAAEETAHDIEKAGAKAIFVRADVAQGADVAGAIDQTIRSLGRLDFAFNNAGIAPRGAPICDFSEDEWDKTIAVNLKGVWLCMKYQCAQMLEYGAGVIVNTSSIMGLVSGPGLSAYSASKAGVLGLTRSVAVDYASRGIRVNAICPGGIAHTAITDRPENQQDMAQLTLATPMQRLGEPADIASAVMWLCSPGASFVTGQAIAVDGGFTVW</sequence>
<dbReference type="OMA" id="FMTGGHL"/>
<dbReference type="EMBL" id="OFSN01000050">
    <property type="protein sequence ID" value="SOY77905.1"/>
    <property type="molecule type" value="Genomic_DNA"/>
</dbReference>
<dbReference type="GO" id="GO:0004316">
    <property type="term" value="F:3-oxoacyl-[acyl-carrier-protein] reductase (NADPH) activity"/>
    <property type="evidence" value="ECO:0007669"/>
    <property type="project" value="UniProtKB-EC"/>
</dbReference>
<dbReference type="Proteomes" id="UP000257016">
    <property type="component" value="Unassembled WGS sequence"/>
</dbReference>
<dbReference type="AlphaFoldDB" id="A0A375FCI0"/>
<keyword evidence="2 4" id="KW-0560">Oxidoreductase</keyword>
<dbReference type="Gene3D" id="3.40.50.720">
    <property type="entry name" value="NAD(P)-binding Rossmann-like Domain"/>
    <property type="match status" value="1"/>
</dbReference>
<evidence type="ECO:0000313" key="4">
    <source>
        <dbReference type="EMBL" id="SOY77905.1"/>
    </source>
</evidence>
<dbReference type="PRINTS" id="PR00081">
    <property type="entry name" value="GDHRDH"/>
</dbReference>
<dbReference type="EMBL" id="LT984815">
    <property type="protein sequence ID" value="SPD69137.1"/>
    <property type="molecule type" value="Genomic_DNA"/>
</dbReference>
<dbReference type="EC" id="1.1.1.100" evidence="4"/>
<dbReference type="InterPro" id="IPR036291">
    <property type="entry name" value="NAD(P)-bd_dom_sf"/>
</dbReference>
<keyword evidence="5" id="KW-0614">Plasmid</keyword>
<reference evidence="6 7" key="1">
    <citation type="submission" date="2018-01" db="EMBL/GenBank/DDBJ databases">
        <authorList>
            <person name="Clerissi C."/>
        </authorList>
    </citation>
    <scope>NUCLEOTIDE SEQUENCE [LARGE SCALE GENOMIC DNA]</scope>
    <source>
        <strain evidence="4">Cupriavidus taiwanensis LMG 19430</strain>
        <strain evidence="3">Cupriavidus taiwanensis STM 3521</strain>
        <strain evidence="5">Cupriavidus taiwanensis SWF 66322</strain>
        <plasmid evidence="7">cbm2586_p</plasmid>
        <plasmid evidence="6">cbm2636p</plasmid>
        <plasmid evidence="5">CBM2636p</plasmid>
    </source>
</reference>
<dbReference type="InterPro" id="IPR002347">
    <property type="entry name" value="SDR_fam"/>
</dbReference>
<evidence type="ECO:0000313" key="6">
    <source>
        <dbReference type="Proteomes" id="UP000254259"/>
    </source>
</evidence>
<organism evidence="4 7">
    <name type="scientific">Cupriavidus taiwanensis</name>
    <dbReference type="NCBI Taxonomy" id="164546"/>
    <lineage>
        <taxon>Bacteria</taxon>
        <taxon>Pseudomonadati</taxon>
        <taxon>Pseudomonadota</taxon>
        <taxon>Betaproteobacteria</taxon>
        <taxon>Burkholderiales</taxon>
        <taxon>Burkholderiaceae</taxon>
        <taxon>Cupriavidus</taxon>
    </lineage>
</organism>
<geneLocation type="plasmid" evidence="6">
    <name>cbm2636p</name>
</geneLocation>
<dbReference type="Proteomes" id="UP000256297">
    <property type="component" value="Plasmid CBM2589_p"/>
</dbReference>
<dbReference type="EMBL" id="OFSP01000062">
    <property type="protein sequence ID" value="SOY76348.1"/>
    <property type="molecule type" value="Genomic_DNA"/>
</dbReference>
<dbReference type="FunFam" id="3.40.50.720:FF:000084">
    <property type="entry name" value="Short-chain dehydrogenase reductase"/>
    <property type="match status" value="1"/>
</dbReference>
<evidence type="ECO:0000313" key="5">
    <source>
        <dbReference type="EMBL" id="SPD69137.1"/>
    </source>
</evidence>
<proteinExistence type="inferred from homology"/>
<dbReference type="SUPFAM" id="SSF51735">
    <property type="entry name" value="NAD(P)-binding Rossmann-fold domains"/>
    <property type="match status" value="1"/>
</dbReference>
<protein>
    <submittedName>
        <fullName evidence="4">3-oxoacyl-(Acyl-carrier-protein) reductase, Short-chain dehydrogenase</fullName>
        <ecNumber evidence="4">1.1.1.100</ecNumber>
    </submittedName>
</protein>
<evidence type="ECO:0000313" key="3">
    <source>
        <dbReference type="EMBL" id="SOY76348.1"/>
    </source>
</evidence>
<name>A0A375FCI0_9BURK</name>
<dbReference type="InterPro" id="IPR020904">
    <property type="entry name" value="Sc_DH/Rdtase_CS"/>
</dbReference>
<dbReference type="CDD" id="cd05233">
    <property type="entry name" value="SDR_c"/>
    <property type="match status" value="1"/>
</dbReference>
<dbReference type="PROSITE" id="PS00061">
    <property type="entry name" value="ADH_SHORT"/>
    <property type="match status" value="1"/>
</dbReference>
<evidence type="ECO:0000256" key="2">
    <source>
        <dbReference type="ARBA" id="ARBA00023002"/>
    </source>
</evidence>
<dbReference type="NCBIfam" id="NF005559">
    <property type="entry name" value="PRK07231.1"/>
    <property type="match status" value="1"/>
</dbReference>
<geneLocation type="plasmid" evidence="7">
    <name>cbm2586_p</name>
</geneLocation>
<accession>A0A375FCI0</accession>
<gene>
    <name evidence="4" type="ORF">CBM2586_P30037</name>
    <name evidence="3" type="ORF">CBM2589_P30039</name>
    <name evidence="5" type="ORF">CBM2636_P10048</name>
</gene>
<dbReference type="Pfam" id="PF13561">
    <property type="entry name" value="adh_short_C2"/>
    <property type="match status" value="1"/>
</dbReference>
<evidence type="ECO:0000313" key="7">
    <source>
        <dbReference type="Proteomes" id="UP000257016"/>
    </source>
</evidence>
<dbReference type="PANTHER" id="PTHR24321">
    <property type="entry name" value="DEHYDROGENASES, SHORT CHAIN"/>
    <property type="match status" value="1"/>
</dbReference>
<dbReference type="RefSeq" id="WP_012354440.1">
    <property type="nucleotide sequence ID" value="NZ_CBCRZP010000046.1"/>
</dbReference>
<geneLocation type="plasmid" evidence="5">
    <name>CBM2636p</name>
</geneLocation>
<comment type="similarity">
    <text evidence="1">Belongs to the short-chain dehydrogenases/reductases (SDR) family.</text>
</comment>
<dbReference type="PRINTS" id="PR00080">
    <property type="entry name" value="SDRFAMILY"/>
</dbReference>
<dbReference type="GeneID" id="29763644"/>
<dbReference type="PANTHER" id="PTHR24321:SF11">
    <property type="entry name" value="BLR0893 PROTEIN"/>
    <property type="match status" value="1"/>
</dbReference>
<evidence type="ECO:0000256" key="1">
    <source>
        <dbReference type="ARBA" id="ARBA00006484"/>
    </source>
</evidence>
<dbReference type="Proteomes" id="UP000254259">
    <property type="component" value="Plasmid CBM2636p"/>
</dbReference>